<comment type="subcellular location">
    <subcellularLocation>
        <location evidence="1">Nucleus</location>
    </subcellularLocation>
</comment>
<dbReference type="PROSITE" id="PS50162">
    <property type="entry name" value="RECA_2"/>
    <property type="match status" value="1"/>
</dbReference>
<proteinExistence type="predicted"/>
<dbReference type="GO" id="GO:0005657">
    <property type="term" value="C:replication fork"/>
    <property type="evidence" value="ECO:0007669"/>
    <property type="project" value="TreeGrafter"/>
</dbReference>
<dbReference type="RefSeq" id="XP_016971232.1">
    <property type="nucleotide sequence ID" value="XM_017115743.1"/>
</dbReference>
<dbReference type="OMA" id="CKRIQDM"/>
<dbReference type="GO" id="GO:0007131">
    <property type="term" value="P:reciprocal meiotic recombination"/>
    <property type="evidence" value="ECO:0007669"/>
    <property type="project" value="TreeGrafter"/>
</dbReference>
<feature type="domain" description="RecA family profile 1" evidence="3">
    <location>
        <begin position="74"/>
        <end position="249"/>
    </location>
</feature>
<dbReference type="Pfam" id="PF08423">
    <property type="entry name" value="Rad51"/>
    <property type="match status" value="1"/>
</dbReference>
<dbReference type="AlphaFoldDB" id="A0A6P4E057"/>
<dbReference type="GO" id="GO:0005815">
    <property type="term" value="C:microtubule organizing center"/>
    <property type="evidence" value="ECO:0007669"/>
    <property type="project" value="TreeGrafter"/>
</dbReference>
<evidence type="ECO:0000259" key="3">
    <source>
        <dbReference type="PROSITE" id="PS50162"/>
    </source>
</evidence>
<dbReference type="PANTHER" id="PTHR46457:SF1">
    <property type="entry name" value="DNA REPAIR PROTEIN RAD51 HOMOLOG 4"/>
    <property type="match status" value="1"/>
</dbReference>
<evidence type="ECO:0000256" key="2">
    <source>
        <dbReference type="ARBA" id="ARBA00023242"/>
    </source>
</evidence>
<dbReference type="GO" id="GO:0005524">
    <property type="term" value="F:ATP binding"/>
    <property type="evidence" value="ECO:0007669"/>
    <property type="project" value="InterPro"/>
</dbReference>
<gene>
    <name evidence="4" type="primary">LOC108038880</name>
</gene>
<name>A0A6P4E057_DRORH</name>
<dbReference type="InterPro" id="IPR013632">
    <property type="entry name" value="Rad51_C"/>
</dbReference>
<dbReference type="GO" id="GO:0042148">
    <property type="term" value="P:DNA strand invasion"/>
    <property type="evidence" value="ECO:0007669"/>
    <property type="project" value="TreeGrafter"/>
</dbReference>
<dbReference type="GO" id="GO:0000723">
    <property type="term" value="P:telomere maintenance"/>
    <property type="evidence" value="ECO:0007669"/>
    <property type="project" value="TreeGrafter"/>
</dbReference>
<dbReference type="InterPro" id="IPR020588">
    <property type="entry name" value="RecA_ATP-bd"/>
</dbReference>
<dbReference type="RefSeq" id="XP_016971232.2">
    <property type="nucleotide sequence ID" value="XM_017115743.2"/>
</dbReference>
<evidence type="ECO:0000256" key="1">
    <source>
        <dbReference type="ARBA" id="ARBA00004123"/>
    </source>
</evidence>
<dbReference type="SUPFAM" id="SSF52540">
    <property type="entry name" value="P-loop containing nucleoside triphosphate hydrolases"/>
    <property type="match status" value="1"/>
</dbReference>
<dbReference type="GO" id="GO:0000400">
    <property type="term" value="F:four-way junction DNA binding"/>
    <property type="evidence" value="ECO:0007669"/>
    <property type="project" value="TreeGrafter"/>
</dbReference>
<dbReference type="Gene3D" id="3.40.50.300">
    <property type="entry name" value="P-loop containing nucleotide triphosphate hydrolases"/>
    <property type="match status" value="1"/>
</dbReference>
<accession>A0A6P4E057</accession>
<reference evidence="4" key="1">
    <citation type="submission" date="2025-08" db="UniProtKB">
        <authorList>
            <consortium name="RefSeq"/>
        </authorList>
    </citation>
    <scope>IDENTIFICATION</scope>
</reference>
<keyword evidence="2" id="KW-0539">Nucleus</keyword>
<protein>
    <submittedName>
        <fullName evidence="4">DNA repair protein RAD51 homolog 4</fullName>
    </submittedName>
</protein>
<dbReference type="InterPro" id="IPR051988">
    <property type="entry name" value="HRR_RAD51_Paralog"/>
</dbReference>
<dbReference type="GO" id="GO:0003697">
    <property type="term" value="F:single-stranded DNA binding"/>
    <property type="evidence" value="ECO:0007669"/>
    <property type="project" value="TreeGrafter"/>
</dbReference>
<sequence>MDLQLKVLQTPTGKQLSEYQLNLLTKNQIGSVLDFYEADEEKLRDMLAIKVESVRDLKKELSLLPNDSVEDTTPEVEYGTGMEELDKLLDSVGQPFKQGRVWELSGQTGVGKTQLVHTLALNFVWKHNRKVLFIDTKRDFSCKRIQDMLRARNLDEETCQRAMKAIQVVQAFTAPDLIEILKAFDQQLTAEIQAAMQTKFVVIDSLAACYVHYRGRRMYLLRQSLLVELACKIRKLAVQGVAFIIGNVSFFGKDTDNCNDDGEGDGNNEGKTTRQQLEPMLGAYWSSVCTLRLSLELPVDDDSADQDDGLRLVHVISNTYGPKGGHCLLRITHAGVV</sequence>
<dbReference type="GO" id="GO:0033063">
    <property type="term" value="C:Rad51B-Rad51C-Rad51D-XRCC2 complex"/>
    <property type="evidence" value="ECO:0007669"/>
    <property type="project" value="TreeGrafter"/>
</dbReference>
<dbReference type="OrthoDB" id="336321at2759"/>
<evidence type="ECO:0000313" key="4">
    <source>
        <dbReference type="RefSeq" id="XP_016971232.1"/>
    </source>
</evidence>
<dbReference type="PANTHER" id="PTHR46457">
    <property type="entry name" value="DNA REPAIR PROTEIN RAD51 HOMOLOG 4"/>
    <property type="match status" value="1"/>
</dbReference>
<dbReference type="InterPro" id="IPR027417">
    <property type="entry name" value="P-loop_NTPase"/>
</dbReference>
<dbReference type="GO" id="GO:0000724">
    <property type="term" value="P:double-strand break repair via homologous recombination"/>
    <property type="evidence" value="ECO:0007669"/>
    <property type="project" value="TreeGrafter"/>
</dbReference>
<dbReference type="GO" id="GO:0140664">
    <property type="term" value="F:ATP-dependent DNA damage sensor activity"/>
    <property type="evidence" value="ECO:0007669"/>
    <property type="project" value="InterPro"/>
</dbReference>
<organism evidence="4">
    <name type="scientific">Drosophila rhopaloa</name>
    <name type="common">Fruit fly</name>
    <dbReference type="NCBI Taxonomy" id="1041015"/>
    <lineage>
        <taxon>Eukaryota</taxon>
        <taxon>Metazoa</taxon>
        <taxon>Ecdysozoa</taxon>
        <taxon>Arthropoda</taxon>
        <taxon>Hexapoda</taxon>
        <taxon>Insecta</taxon>
        <taxon>Pterygota</taxon>
        <taxon>Neoptera</taxon>
        <taxon>Endopterygota</taxon>
        <taxon>Diptera</taxon>
        <taxon>Brachycera</taxon>
        <taxon>Muscomorpha</taxon>
        <taxon>Ephydroidea</taxon>
        <taxon>Drosophilidae</taxon>
        <taxon>Drosophila</taxon>
        <taxon>Sophophora</taxon>
    </lineage>
</organism>